<organism evidence="1 2">
    <name type="scientific">Trifolium medium</name>
    <dbReference type="NCBI Taxonomy" id="97028"/>
    <lineage>
        <taxon>Eukaryota</taxon>
        <taxon>Viridiplantae</taxon>
        <taxon>Streptophyta</taxon>
        <taxon>Embryophyta</taxon>
        <taxon>Tracheophyta</taxon>
        <taxon>Spermatophyta</taxon>
        <taxon>Magnoliopsida</taxon>
        <taxon>eudicotyledons</taxon>
        <taxon>Gunneridae</taxon>
        <taxon>Pentapetalae</taxon>
        <taxon>rosids</taxon>
        <taxon>fabids</taxon>
        <taxon>Fabales</taxon>
        <taxon>Fabaceae</taxon>
        <taxon>Papilionoideae</taxon>
        <taxon>50 kb inversion clade</taxon>
        <taxon>NPAAA clade</taxon>
        <taxon>Hologalegina</taxon>
        <taxon>IRL clade</taxon>
        <taxon>Trifolieae</taxon>
        <taxon>Trifolium</taxon>
    </lineage>
</organism>
<protein>
    <submittedName>
        <fullName evidence="1">Uncharacterized protein</fullName>
    </submittedName>
</protein>
<sequence length="64" mass="7193">MGLNPFSGTVIKSILAGLEITISRQHLVKLLGIEDSGKKIFEYKSNTYYRQSIKEELYNADTVA</sequence>
<reference evidence="1 2" key="1">
    <citation type="journal article" date="2018" name="Front. Plant Sci.">
        <title>Red Clover (Trifolium pratense) and Zigzag Clover (T. medium) - A Picture of Genomic Similarities and Differences.</title>
        <authorList>
            <person name="Dluhosova J."/>
            <person name="Istvanek J."/>
            <person name="Nedelnik J."/>
            <person name="Repkova J."/>
        </authorList>
    </citation>
    <scope>NUCLEOTIDE SEQUENCE [LARGE SCALE GENOMIC DNA]</scope>
    <source>
        <strain evidence="2">cv. 10/8</strain>
        <tissue evidence="1">Leaf</tissue>
    </source>
</reference>
<evidence type="ECO:0000313" key="1">
    <source>
        <dbReference type="EMBL" id="MCI72819.1"/>
    </source>
</evidence>
<dbReference type="Proteomes" id="UP000265520">
    <property type="component" value="Unassembled WGS sequence"/>
</dbReference>
<accession>A0A392UGV2</accession>
<name>A0A392UGV2_9FABA</name>
<comment type="caution">
    <text evidence="1">The sequence shown here is derived from an EMBL/GenBank/DDBJ whole genome shotgun (WGS) entry which is preliminary data.</text>
</comment>
<feature type="non-terminal residue" evidence="1">
    <location>
        <position position="64"/>
    </location>
</feature>
<keyword evidence="2" id="KW-1185">Reference proteome</keyword>
<proteinExistence type="predicted"/>
<evidence type="ECO:0000313" key="2">
    <source>
        <dbReference type="Proteomes" id="UP000265520"/>
    </source>
</evidence>
<dbReference type="EMBL" id="LXQA010825831">
    <property type="protein sequence ID" value="MCI72819.1"/>
    <property type="molecule type" value="Genomic_DNA"/>
</dbReference>
<dbReference type="AlphaFoldDB" id="A0A392UGV2"/>